<dbReference type="Pfam" id="PF22617">
    <property type="entry name" value="HCS_D2"/>
    <property type="match status" value="1"/>
</dbReference>
<dbReference type="InterPro" id="IPR013785">
    <property type="entry name" value="Aldolase_TIM"/>
</dbReference>
<dbReference type="InterPro" id="IPR054691">
    <property type="entry name" value="LeuA/HCS_post-cat"/>
</dbReference>
<evidence type="ECO:0000256" key="2">
    <source>
        <dbReference type="ARBA" id="ARBA00009396"/>
    </source>
</evidence>
<feature type="domain" description="Pyruvate carboxyltransferase" evidence="10">
    <location>
        <begin position="12"/>
        <end position="272"/>
    </location>
</feature>
<keyword evidence="11" id="KW-0670">Pyruvate</keyword>
<keyword evidence="12" id="KW-1185">Reference proteome</keyword>
<dbReference type="PANTHER" id="PTHR10277:SF9">
    <property type="entry name" value="2-ISOPROPYLMALATE SYNTHASE 1, CHLOROPLASTIC-RELATED"/>
    <property type="match status" value="1"/>
</dbReference>
<dbReference type="InterPro" id="IPR002034">
    <property type="entry name" value="AIPM/Hcit_synth_CS"/>
</dbReference>
<organism evidence="11 12">
    <name type="scientific">Micromonospora humidisoli</name>
    <dbReference type="NCBI Taxonomy" id="2807622"/>
    <lineage>
        <taxon>Bacteria</taxon>
        <taxon>Bacillati</taxon>
        <taxon>Actinomycetota</taxon>
        <taxon>Actinomycetes</taxon>
        <taxon>Micromonosporales</taxon>
        <taxon>Micromonosporaceae</taxon>
        <taxon>Micromonospora</taxon>
    </lineage>
</organism>
<keyword evidence="5" id="KW-0028">Amino-acid biosynthesis</keyword>
<evidence type="ECO:0000313" key="11">
    <source>
        <dbReference type="EMBL" id="MBM7086653.1"/>
    </source>
</evidence>
<evidence type="ECO:0000256" key="6">
    <source>
        <dbReference type="ARBA" id="ARBA00022679"/>
    </source>
</evidence>
<name>A0ABS2JJJ7_9ACTN</name>
<comment type="similarity">
    <text evidence="2">Belongs to the alpha-IPM synthase/homocitrate synthase family. LeuA type 1 subfamily.</text>
</comment>
<dbReference type="PANTHER" id="PTHR10277">
    <property type="entry name" value="HOMOCITRATE SYNTHASE-RELATED"/>
    <property type="match status" value="1"/>
</dbReference>
<dbReference type="PROSITE" id="PS00815">
    <property type="entry name" value="AIPM_HOMOCIT_SYNTH_1"/>
    <property type="match status" value="1"/>
</dbReference>
<dbReference type="Gene3D" id="3.20.20.70">
    <property type="entry name" value="Aldolase class I"/>
    <property type="match status" value="1"/>
</dbReference>
<dbReference type="Gene3D" id="1.10.238.260">
    <property type="match status" value="1"/>
</dbReference>
<dbReference type="Proteomes" id="UP000809587">
    <property type="component" value="Unassembled WGS sequence"/>
</dbReference>
<keyword evidence="8" id="KW-0100">Branched-chain amino acid biosynthesis</keyword>
<accession>A0ABS2JJJ7</accession>
<keyword evidence="4" id="KW-0432">Leucine biosynthesis</keyword>
<gene>
    <name evidence="11" type="ORF">JQN84_29395</name>
</gene>
<evidence type="ECO:0000313" key="12">
    <source>
        <dbReference type="Proteomes" id="UP000809587"/>
    </source>
</evidence>
<keyword evidence="6 9" id="KW-0808">Transferase</keyword>
<evidence type="ECO:0000256" key="3">
    <source>
        <dbReference type="ARBA" id="ARBA00012973"/>
    </source>
</evidence>
<evidence type="ECO:0000256" key="4">
    <source>
        <dbReference type="ARBA" id="ARBA00022430"/>
    </source>
</evidence>
<comment type="caution">
    <text evidence="11">The sequence shown here is derived from an EMBL/GenBank/DDBJ whole genome shotgun (WGS) entry which is preliminary data.</text>
</comment>
<comment type="pathway">
    <text evidence="1">Amino-acid biosynthesis; L-leucine biosynthesis; L-leucine from 3-methyl-2-oxobutanoate: step 1/4.</text>
</comment>
<reference evidence="11 12" key="1">
    <citation type="submission" date="2021-02" db="EMBL/GenBank/DDBJ databases">
        <authorList>
            <person name="Lee D.-H."/>
        </authorList>
    </citation>
    <scope>NUCLEOTIDE SEQUENCE [LARGE SCALE GENOMIC DNA]</scope>
    <source>
        <strain evidence="11 12">MMS20-R2-29</strain>
    </source>
</reference>
<evidence type="ECO:0000256" key="9">
    <source>
        <dbReference type="RuleBase" id="RU003523"/>
    </source>
</evidence>
<dbReference type="EMBL" id="JAFEUO010000011">
    <property type="protein sequence ID" value="MBM7086653.1"/>
    <property type="molecule type" value="Genomic_DNA"/>
</dbReference>
<dbReference type="InterPro" id="IPR050073">
    <property type="entry name" value="2-IPM_HCS-like"/>
</dbReference>
<sequence length="395" mass="41892">MTDSTSRAPRRISIFDTSLRDGEQAPRNAMSPRTKLDLALRIEALGVDAVEAGFPASSAKDVEATRLISEALTTARVATLCRAVRSDVETAVEAAGTRNHQLQVIATASEIHLEHKRGITRRAALRELSEAISLASSLGVPFITLAMEDSSRGSLDLLRATVETALEAGATQVGVGDTMGCSTPGEFGALVATVRGWAPASASLTVHCHNDFGLALANTMAAIEAGADEVQVTLGGIGERAGNTALEEVVGLLAYKSEVYGATTDVKTEGMYEVYTAIRAAIALEEPRNKALFGTYAFATAAGMHQQGMLQNPLTYEYVEPSRFGRETQLLVARHSGRAVLRHVAVQSGLDLDDATVDLLYDKYVLGRADGECVQLGVLREEILSEMAGTTGLAR</sequence>
<dbReference type="PROSITE" id="PS00816">
    <property type="entry name" value="AIPM_HOMOCIT_SYNTH_2"/>
    <property type="match status" value="1"/>
</dbReference>
<dbReference type="EC" id="2.3.3.13" evidence="3"/>
<evidence type="ECO:0000256" key="5">
    <source>
        <dbReference type="ARBA" id="ARBA00022605"/>
    </source>
</evidence>
<dbReference type="RefSeq" id="WP_204961844.1">
    <property type="nucleotide sequence ID" value="NZ_JAFEUO010000011.1"/>
</dbReference>
<evidence type="ECO:0000256" key="8">
    <source>
        <dbReference type="ARBA" id="ARBA00023304"/>
    </source>
</evidence>
<evidence type="ECO:0000256" key="1">
    <source>
        <dbReference type="ARBA" id="ARBA00004689"/>
    </source>
</evidence>
<dbReference type="SUPFAM" id="SSF51569">
    <property type="entry name" value="Aldolase"/>
    <property type="match status" value="1"/>
</dbReference>
<evidence type="ECO:0000256" key="7">
    <source>
        <dbReference type="ARBA" id="ARBA00023211"/>
    </source>
</evidence>
<protein>
    <recommendedName>
        <fullName evidence="3">2-isopropylmalate synthase</fullName>
        <ecNumber evidence="3">2.3.3.13</ecNumber>
    </recommendedName>
</protein>
<keyword evidence="7" id="KW-0464">Manganese</keyword>
<dbReference type="InterPro" id="IPR000891">
    <property type="entry name" value="PYR_CT"/>
</dbReference>
<proteinExistence type="inferred from homology"/>
<dbReference type="PROSITE" id="PS50991">
    <property type="entry name" value="PYR_CT"/>
    <property type="match status" value="1"/>
</dbReference>
<evidence type="ECO:0000259" key="10">
    <source>
        <dbReference type="PROSITE" id="PS50991"/>
    </source>
</evidence>
<dbReference type="Pfam" id="PF00682">
    <property type="entry name" value="HMGL-like"/>
    <property type="match status" value="1"/>
</dbReference>